<dbReference type="InterPro" id="IPR029052">
    <property type="entry name" value="Metallo-depent_PP-like"/>
</dbReference>
<dbReference type="Proteomes" id="UP000663891">
    <property type="component" value="Unassembled WGS sequence"/>
</dbReference>
<evidence type="ECO:0000313" key="1">
    <source>
        <dbReference type="EMBL" id="CAF1032967.1"/>
    </source>
</evidence>
<dbReference type="PANTHER" id="PTHR12905:SF0">
    <property type="entry name" value="CALCINEURIN-LIKE PHOSPHOESTERASE DOMAIN-CONTAINING PROTEIN"/>
    <property type="match status" value="1"/>
</dbReference>
<organism evidence="1 2">
    <name type="scientific">Adineta steineri</name>
    <dbReference type="NCBI Taxonomy" id="433720"/>
    <lineage>
        <taxon>Eukaryota</taxon>
        <taxon>Metazoa</taxon>
        <taxon>Spiralia</taxon>
        <taxon>Gnathifera</taxon>
        <taxon>Rotifera</taxon>
        <taxon>Eurotatoria</taxon>
        <taxon>Bdelloidea</taxon>
        <taxon>Adinetida</taxon>
        <taxon>Adinetidae</taxon>
        <taxon>Adineta</taxon>
    </lineage>
</organism>
<gene>
    <name evidence="1" type="ORF">VCS650_LOCUS16436</name>
</gene>
<name>A0A814JAF4_9BILA</name>
<dbReference type="Gene3D" id="3.60.21.10">
    <property type="match status" value="1"/>
</dbReference>
<dbReference type="OrthoDB" id="630188at2759"/>
<reference evidence="1" key="1">
    <citation type="submission" date="2021-02" db="EMBL/GenBank/DDBJ databases">
        <authorList>
            <person name="Nowell W R."/>
        </authorList>
    </citation>
    <scope>NUCLEOTIDE SEQUENCE</scope>
</reference>
<proteinExistence type="predicted"/>
<evidence type="ECO:0008006" key="3">
    <source>
        <dbReference type="Google" id="ProtNLM"/>
    </source>
</evidence>
<dbReference type="AlphaFoldDB" id="A0A814JAF4"/>
<dbReference type="EMBL" id="CAJNON010000147">
    <property type="protein sequence ID" value="CAF1032967.1"/>
    <property type="molecule type" value="Genomic_DNA"/>
</dbReference>
<evidence type="ECO:0000313" key="2">
    <source>
        <dbReference type="Proteomes" id="UP000663891"/>
    </source>
</evidence>
<protein>
    <recommendedName>
        <fullName evidence="3">Calcineurin-like phosphoesterase domain-containing protein</fullName>
    </recommendedName>
</protein>
<sequence>MRGWSKQDLDYGNQDTIPSHIDILMTHVPPQFILDLAYQPKALSSTEPCSMCNNTVHGCYGHWGSASLIKEIRQRIQPRVHCFGHVHDDPGHKYDQDDTGTLFINAATDLSNRPFKFNFYVDLNKH</sequence>
<dbReference type="InterPro" id="IPR051693">
    <property type="entry name" value="UPF0046_metallophosphoest"/>
</dbReference>
<accession>A0A814JAF4</accession>
<dbReference type="SUPFAM" id="SSF56300">
    <property type="entry name" value="Metallo-dependent phosphatases"/>
    <property type="match status" value="1"/>
</dbReference>
<comment type="caution">
    <text evidence="1">The sequence shown here is derived from an EMBL/GenBank/DDBJ whole genome shotgun (WGS) entry which is preliminary data.</text>
</comment>
<dbReference type="PANTHER" id="PTHR12905">
    <property type="entry name" value="METALLOPHOSPHOESTERASE"/>
    <property type="match status" value="1"/>
</dbReference>